<dbReference type="PANTHER" id="PTHR15922:SF2">
    <property type="entry name" value="NBAS SUBUNIT OF NRZ TETHERING COMPLEX"/>
    <property type="match status" value="1"/>
</dbReference>
<dbReference type="Proteomes" id="UP000289886">
    <property type="component" value="Unassembled WGS sequence"/>
</dbReference>
<dbReference type="GO" id="GO:0000149">
    <property type="term" value="F:SNARE binding"/>
    <property type="evidence" value="ECO:0007669"/>
    <property type="project" value="TreeGrafter"/>
</dbReference>
<dbReference type="GO" id="GO:0006890">
    <property type="term" value="P:retrograde vesicle-mediated transport, Golgi to endoplasmic reticulum"/>
    <property type="evidence" value="ECO:0007669"/>
    <property type="project" value="TreeGrafter"/>
</dbReference>
<dbReference type="PANTHER" id="PTHR15922">
    <property type="entry name" value="NEUROBLASTOMA-AMPLIFIED SEQUENCE"/>
    <property type="match status" value="1"/>
</dbReference>
<comment type="caution">
    <text evidence="1">The sequence shown here is derived from an EMBL/GenBank/DDBJ whole genome shotgun (WGS) entry which is preliminary data.</text>
</comment>
<organism evidence="1 2">
    <name type="scientific">Acipenser ruthenus</name>
    <name type="common">Sterlet sturgeon</name>
    <dbReference type="NCBI Taxonomy" id="7906"/>
    <lineage>
        <taxon>Eukaryota</taxon>
        <taxon>Metazoa</taxon>
        <taxon>Chordata</taxon>
        <taxon>Craniata</taxon>
        <taxon>Vertebrata</taxon>
        <taxon>Euteleostomi</taxon>
        <taxon>Actinopterygii</taxon>
        <taxon>Chondrostei</taxon>
        <taxon>Acipenseriformes</taxon>
        <taxon>Acipenseridae</taxon>
        <taxon>Acipenser</taxon>
    </lineage>
</organism>
<evidence type="ECO:0000313" key="2">
    <source>
        <dbReference type="Proteomes" id="UP000289886"/>
    </source>
</evidence>
<dbReference type="GO" id="GO:0070939">
    <property type="term" value="C:Dsl1/NZR complex"/>
    <property type="evidence" value="ECO:0007669"/>
    <property type="project" value="TreeGrafter"/>
</dbReference>
<proteinExistence type="predicted"/>
<accession>A0A444UPA5</accession>
<protein>
    <submittedName>
        <fullName evidence="1">Neuroblastoma-amplified sequence</fullName>
    </submittedName>
</protein>
<evidence type="ECO:0000313" key="1">
    <source>
        <dbReference type="EMBL" id="RXM37006.1"/>
    </source>
</evidence>
<sequence>MSVDMGSLDGNDGGRLLEIPLSVRRTAGIEKIVGDIQFCAQNEENDDQPVSYEDLIDNEEYGEALSLAQAYGLDSDLVYQRQWRKSTVSIASIQDYLEILGGSHAAEQRYDAEFFKKFRNQNIVLSARTYARSFCSTDSPSSSASQRPPPHEYAILLPEECLQMFVWVNLWGFDRILNKHYVGFIVNGDCLGPVVQVIIIVEPSITARDVMLHCEEVIMLGFVDLG</sequence>
<dbReference type="AlphaFoldDB" id="A0A444UPA5"/>
<reference evidence="1 2" key="1">
    <citation type="submission" date="2019-01" db="EMBL/GenBank/DDBJ databases">
        <title>Draft Genome and Complete Hox-Cluster Characterization of the Sterlet Sturgeon (Acipenser ruthenus).</title>
        <authorList>
            <person name="Wei Q."/>
        </authorList>
    </citation>
    <scope>NUCLEOTIDE SEQUENCE [LARGE SCALE GENOMIC DNA]</scope>
    <source>
        <strain evidence="1">WHYD16114868_AA</strain>
        <tissue evidence="1">Blood</tissue>
    </source>
</reference>
<keyword evidence="2" id="KW-1185">Reference proteome</keyword>
<name>A0A444UPA5_ACIRT</name>
<gene>
    <name evidence="1" type="ORF">EOD39_3230</name>
</gene>
<dbReference type="EMBL" id="SCEB01214141">
    <property type="protein sequence ID" value="RXM37006.1"/>
    <property type="molecule type" value="Genomic_DNA"/>
</dbReference>